<dbReference type="InterPro" id="IPR029787">
    <property type="entry name" value="Nucleotide_cyclase"/>
</dbReference>
<keyword evidence="1" id="KW-0597">Phosphoprotein</keyword>
<dbReference type="Gene3D" id="3.30.70.270">
    <property type="match status" value="1"/>
</dbReference>
<evidence type="ECO:0000259" key="5">
    <source>
        <dbReference type="PROSITE" id="PS50887"/>
    </source>
</evidence>
<dbReference type="EMBL" id="PDOC01000002">
    <property type="protein sequence ID" value="PIL46423.1"/>
    <property type="molecule type" value="Genomic_DNA"/>
</dbReference>
<dbReference type="PROSITE" id="PS50887">
    <property type="entry name" value="GGDEF"/>
    <property type="match status" value="1"/>
</dbReference>
<dbReference type="GO" id="GO:0006355">
    <property type="term" value="P:regulation of DNA-templated transcription"/>
    <property type="evidence" value="ECO:0007669"/>
    <property type="project" value="InterPro"/>
</dbReference>
<dbReference type="Pfam" id="PF00989">
    <property type="entry name" value="PAS"/>
    <property type="match status" value="1"/>
</dbReference>
<dbReference type="PANTHER" id="PTHR44757">
    <property type="entry name" value="DIGUANYLATE CYCLASE DGCP"/>
    <property type="match status" value="1"/>
</dbReference>
<dbReference type="CDD" id="cd01949">
    <property type="entry name" value="GGDEF"/>
    <property type="match status" value="1"/>
</dbReference>
<keyword evidence="7" id="KW-1185">Reference proteome</keyword>
<feature type="domain" description="PAS" evidence="3">
    <location>
        <begin position="178"/>
        <end position="249"/>
    </location>
</feature>
<evidence type="ECO:0000313" key="7">
    <source>
        <dbReference type="Proteomes" id="UP000230390"/>
    </source>
</evidence>
<name>A0A2G8TK53_9BURK</name>
<dbReference type="SUPFAM" id="SSF55785">
    <property type="entry name" value="PYP-like sensor domain (PAS domain)"/>
    <property type="match status" value="1"/>
</dbReference>
<feature type="domain" description="Response regulatory" evidence="2">
    <location>
        <begin position="45"/>
        <end position="159"/>
    </location>
</feature>
<protein>
    <submittedName>
        <fullName evidence="6">Two-component system response regulator</fullName>
    </submittedName>
</protein>
<sequence>MNPTAAGAALAINLAEDIADVDAPVHVSNPAPIQALQSDPENLPRILLVDDEPRLLSSLYELLRDRDYHLVTASCGSEALAHLSRVRFDLVLLDLRLPDMSGHQIMDFINDKGIEADVIVMSGEVGIDAAIGALKRGAYDYLRKPYSREELLKTVANALQQRRLESANLRIASQLENSEKLYRYLVDSSPDIIYTLNHEGRFTFVNDRAYQLLGFARDDLIGKHYSILVHEEDLERARYVFNERRVDERASRNVELRLKCHAGGSQDRTFNNTLMTISLNSIGMHVPDYEVKKLEFFGTYGVARDITDRKRAEEVISYQAYHDILTDLPNRMLFKDRLGLAVIQAKRKLTELAVMFIDLDRFKLVNDTLGHVKGDELLQQVAVRLKDCLRRGDTLARQGGDEFTIVLPELRDREDAKLIADKFLECLHKPFDLDGHEVHISASIGIAIYPGDGESIDELLRHADIAMYQVKALGKNGHSFYHNSMLDVSHQKIALEQSLRKALEQNELEMYYQPQMDVITGRIIGAEGLMRWNHPQRGLLTAGEFLPFAEDNGLMLPISDWMIGALCRDMLQWNALGSESIRLSLNLSPQYLDRGDFFEKMRGALVRYGISPAQIEVEITENICIRNPQYAIEQLNKLCQLGVSVAIDDFGTGYSSLSYLHRFPIHTIKIDQSFVKEIHDEHGHYPVILAIISIARGLGLHLIAEGVETDVQARYLKSNGCLTMQGYLYHRPIALSTFIALLREQDAADGAPGVRALHG</sequence>
<dbReference type="SMART" id="SM00448">
    <property type="entry name" value="REC"/>
    <property type="match status" value="1"/>
</dbReference>
<dbReference type="InterPro" id="IPR043128">
    <property type="entry name" value="Rev_trsase/Diguanyl_cyclase"/>
</dbReference>
<dbReference type="Gene3D" id="3.30.450.20">
    <property type="entry name" value="PAS domain"/>
    <property type="match status" value="1"/>
</dbReference>
<dbReference type="GO" id="GO:0000160">
    <property type="term" value="P:phosphorelay signal transduction system"/>
    <property type="evidence" value="ECO:0007669"/>
    <property type="project" value="InterPro"/>
</dbReference>
<feature type="domain" description="EAL" evidence="4">
    <location>
        <begin position="492"/>
        <end position="746"/>
    </location>
</feature>
<dbReference type="Pfam" id="PF00072">
    <property type="entry name" value="Response_reg"/>
    <property type="match status" value="1"/>
</dbReference>
<dbReference type="SUPFAM" id="SSF55073">
    <property type="entry name" value="Nucleotide cyclase"/>
    <property type="match status" value="1"/>
</dbReference>
<dbReference type="CDD" id="cd01948">
    <property type="entry name" value="EAL"/>
    <property type="match status" value="1"/>
</dbReference>
<dbReference type="SUPFAM" id="SSF52172">
    <property type="entry name" value="CheY-like"/>
    <property type="match status" value="1"/>
</dbReference>
<evidence type="ECO:0000259" key="2">
    <source>
        <dbReference type="PROSITE" id="PS50110"/>
    </source>
</evidence>
<dbReference type="NCBIfam" id="TIGR00254">
    <property type="entry name" value="GGDEF"/>
    <property type="match status" value="1"/>
</dbReference>
<dbReference type="CDD" id="cd00130">
    <property type="entry name" value="PAS"/>
    <property type="match status" value="1"/>
</dbReference>
<accession>A0A2G8TK53</accession>
<evidence type="ECO:0000256" key="1">
    <source>
        <dbReference type="PROSITE-ProRule" id="PRU00169"/>
    </source>
</evidence>
<organism evidence="6 7">
    <name type="scientific">Massilia eurypsychrophila</name>
    <dbReference type="NCBI Taxonomy" id="1485217"/>
    <lineage>
        <taxon>Bacteria</taxon>
        <taxon>Pseudomonadati</taxon>
        <taxon>Pseudomonadota</taxon>
        <taxon>Betaproteobacteria</taxon>
        <taxon>Burkholderiales</taxon>
        <taxon>Oxalobacteraceae</taxon>
        <taxon>Telluria group</taxon>
        <taxon>Massilia</taxon>
    </lineage>
</organism>
<dbReference type="InterPro" id="IPR000160">
    <property type="entry name" value="GGDEF_dom"/>
</dbReference>
<proteinExistence type="predicted"/>
<dbReference type="PROSITE" id="PS50112">
    <property type="entry name" value="PAS"/>
    <property type="match status" value="1"/>
</dbReference>
<dbReference type="InterPro" id="IPR011006">
    <property type="entry name" value="CheY-like_superfamily"/>
</dbReference>
<dbReference type="InterPro" id="IPR001633">
    <property type="entry name" value="EAL_dom"/>
</dbReference>
<dbReference type="InterPro" id="IPR001789">
    <property type="entry name" value="Sig_transdc_resp-reg_receiver"/>
</dbReference>
<dbReference type="SMART" id="SM00267">
    <property type="entry name" value="GGDEF"/>
    <property type="match status" value="1"/>
</dbReference>
<dbReference type="SMART" id="SM00052">
    <property type="entry name" value="EAL"/>
    <property type="match status" value="1"/>
</dbReference>
<dbReference type="Gene3D" id="3.40.50.2300">
    <property type="match status" value="1"/>
</dbReference>
<dbReference type="RefSeq" id="WP_099787313.1">
    <property type="nucleotide sequence ID" value="NZ_JBHLYV010000001.1"/>
</dbReference>
<dbReference type="InterPro" id="IPR052155">
    <property type="entry name" value="Biofilm_reg_signaling"/>
</dbReference>
<dbReference type="SMART" id="SM00091">
    <property type="entry name" value="PAS"/>
    <property type="match status" value="1"/>
</dbReference>
<dbReference type="InterPro" id="IPR035919">
    <property type="entry name" value="EAL_sf"/>
</dbReference>
<feature type="modified residue" description="4-aspartylphosphate" evidence="1">
    <location>
        <position position="94"/>
    </location>
</feature>
<evidence type="ECO:0000313" key="6">
    <source>
        <dbReference type="EMBL" id="PIL46423.1"/>
    </source>
</evidence>
<dbReference type="OrthoDB" id="9813903at2"/>
<dbReference type="AlphaFoldDB" id="A0A2G8TK53"/>
<gene>
    <name evidence="6" type="ORF">CR105_04975</name>
</gene>
<evidence type="ECO:0000259" key="4">
    <source>
        <dbReference type="PROSITE" id="PS50883"/>
    </source>
</evidence>
<evidence type="ECO:0000259" key="3">
    <source>
        <dbReference type="PROSITE" id="PS50112"/>
    </source>
</evidence>
<dbReference type="NCBIfam" id="TIGR00229">
    <property type="entry name" value="sensory_box"/>
    <property type="match status" value="1"/>
</dbReference>
<dbReference type="InterPro" id="IPR013767">
    <property type="entry name" value="PAS_fold"/>
</dbReference>
<reference evidence="6 7" key="1">
    <citation type="submission" date="2017-10" db="EMBL/GenBank/DDBJ databases">
        <title>Massilia psychrophilum sp. nov., a novel purple-pigmented bacterium isolated from Tianshan glacier, Xinjiang Municipality, China.</title>
        <authorList>
            <person name="Wang H."/>
        </authorList>
    </citation>
    <scope>NUCLEOTIDE SEQUENCE [LARGE SCALE GENOMIC DNA]</scope>
    <source>
        <strain evidence="6 7">JCM 30074</strain>
    </source>
</reference>
<feature type="domain" description="GGDEF" evidence="5">
    <location>
        <begin position="350"/>
        <end position="483"/>
    </location>
</feature>
<dbReference type="Gene3D" id="3.20.20.450">
    <property type="entry name" value="EAL domain"/>
    <property type="match status" value="1"/>
</dbReference>
<dbReference type="SUPFAM" id="SSF141868">
    <property type="entry name" value="EAL domain-like"/>
    <property type="match status" value="1"/>
</dbReference>
<comment type="caution">
    <text evidence="6">The sequence shown here is derived from an EMBL/GenBank/DDBJ whole genome shotgun (WGS) entry which is preliminary data.</text>
</comment>
<dbReference type="PROSITE" id="PS50883">
    <property type="entry name" value="EAL"/>
    <property type="match status" value="1"/>
</dbReference>
<dbReference type="Pfam" id="PF00563">
    <property type="entry name" value="EAL"/>
    <property type="match status" value="1"/>
</dbReference>
<dbReference type="InterPro" id="IPR035965">
    <property type="entry name" value="PAS-like_dom_sf"/>
</dbReference>
<dbReference type="Pfam" id="PF00990">
    <property type="entry name" value="GGDEF"/>
    <property type="match status" value="1"/>
</dbReference>
<dbReference type="Proteomes" id="UP000230390">
    <property type="component" value="Unassembled WGS sequence"/>
</dbReference>
<dbReference type="InterPro" id="IPR000014">
    <property type="entry name" value="PAS"/>
</dbReference>
<dbReference type="PROSITE" id="PS50110">
    <property type="entry name" value="RESPONSE_REGULATORY"/>
    <property type="match status" value="1"/>
</dbReference>
<dbReference type="PANTHER" id="PTHR44757:SF2">
    <property type="entry name" value="BIOFILM ARCHITECTURE MAINTENANCE PROTEIN MBAA"/>
    <property type="match status" value="1"/>
</dbReference>